<feature type="transmembrane region" description="Helical" evidence="1">
    <location>
        <begin position="64"/>
        <end position="81"/>
    </location>
</feature>
<dbReference type="STRING" id="1576369.SAMN05421753_101199"/>
<evidence type="ECO:0000313" key="2">
    <source>
        <dbReference type="EMBL" id="SFH56606.1"/>
    </source>
</evidence>
<protein>
    <submittedName>
        <fullName evidence="2">Uncharacterized protein</fullName>
    </submittedName>
</protein>
<dbReference type="SUPFAM" id="SSF82866">
    <property type="entry name" value="Multidrug efflux transporter AcrB transmembrane domain"/>
    <property type="match status" value="1"/>
</dbReference>
<accession>A0A1I3B3E2</accession>
<feature type="transmembrane region" description="Helical" evidence="1">
    <location>
        <begin position="115"/>
        <end position="137"/>
    </location>
</feature>
<name>A0A1I3B3E2_9PLAN</name>
<keyword evidence="1" id="KW-1133">Transmembrane helix</keyword>
<evidence type="ECO:0000313" key="3">
    <source>
        <dbReference type="Proteomes" id="UP000199518"/>
    </source>
</evidence>
<dbReference type="AlphaFoldDB" id="A0A1I3B3E2"/>
<reference evidence="3" key="1">
    <citation type="submission" date="2016-10" db="EMBL/GenBank/DDBJ databases">
        <authorList>
            <person name="Varghese N."/>
            <person name="Submissions S."/>
        </authorList>
    </citation>
    <scope>NUCLEOTIDE SEQUENCE [LARGE SCALE GENOMIC DNA]</scope>
    <source>
        <strain evidence="3">DSM 26348</strain>
    </source>
</reference>
<keyword evidence="1" id="KW-0812">Transmembrane</keyword>
<sequence>MGALAPRNGTSCRGGHLGLRHETESAATVRTHDPRAEFTLEAMLVLITLALACVLHAVEQSQVVVLNLFVLPVVLAAFFLGSYRAGVLALLSVVAATVVIMCDISRFSFVQTPVSIALGIIVWGAVLGLTAILVGTLRDERNGQFQFQAANGAPLQDVLERYLSSSDPVANCVSRRRRQLAMTVAKRLPFSAQQIDQLDKALLWADLVSVGQSDPLLPVQRTPAEPWDSALLAGFPGLNGCQVSLEAIGKAPLQLLGTIQRYLDLSGDLHATGSPAEGVFAKLRQELTAGEHDPAVLYLLEEIVREEQDPPLRVIYEETAELQPATC</sequence>
<dbReference type="RefSeq" id="WP_175516960.1">
    <property type="nucleotide sequence ID" value="NZ_FOQD01000001.1"/>
</dbReference>
<evidence type="ECO:0000256" key="1">
    <source>
        <dbReference type="SAM" id="Phobius"/>
    </source>
</evidence>
<dbReference type="EMBL" id="FOQD01000001">
    <property type="protein sequence ID" value="SFH56606.1"/>
    <property type="molecule type" value="Genomic_DNA"/>
</dbReference>
<feature type="transmembrane region" description="Helical" evidence="1">
    <location>
        <begin position="38"/>
        <end position="58"/>
    </location>
</feature>
<gene>
    <name evidence="2" type="ORF">SAMN05421753_101199</name>
</gene>
<keyword evidence="3" id="KW-1185">Reference proteome</keyword>
<feature type="transmembrane region" description="Helical" evidence="1">
    <location>
        <begin position="88"/>
        <end position="109"/>
    </location>
</feature>
<keyword evidence="1" id="KW-0472">Membrane</keyword>
<dbReference type="Proteomes" id="UP000199518">
    <property type="component" value="Unassembled WGS sequence"/>
</dbReference>
<proteinExistence type="predicted"/>
<organism evidence="2 3">
    <name type="scientific">Planctomicrobium piriforme</name>
    <dbReference type="NCBI Taxonomy" id="1576369"/>
    <lineage>
        <taxon>Bacteria</taxon>
        <taxon>Pseudomonadati</taxon>
        <taxon>Planctomycetota</taxon>
        <taxon>Planctomycetia</taxon>
        <taxon>Planctomycetales</taxon>
        <taxon>Planctomycetaceae</taxon>
        <taxon>Planctomicrobium</taxon>
    </lineage>
</organism>